<organism evidence="1 2">
    <name type="scientific">Paracoccus salipaludis</name>
    <dbReference type="NCBI Taxonomy" id="2032623"/>
    <lineage>
        <taxon>Bacteria</taxon>
        <taxon>Pseudomonadati</taxon>
        <taxon>Pseudomonadota</taxon>
        <taxon>Alphaproteobacteria</taxon>
        <taxon>Rhodobacterales</taxon>
        <taxon>Paracoccaceae</taxon>
        <taxon>Paracoccus</taxon>
    </lineage>
</organism>
<accession>A0A2A2GJT7</accession>
<dbReference type="AlphaFoldDB" id="A0A2A2GJT7"/>
<reference evidence="1 2" key="1">
    <citation type="submission" date="2017-09" db="EMBL/GenBank/DDBJ databases">
        <title>Paracoccus alkalisoli sp. nov., isolated from saline alkaline soil.</title>
        <authorList>
            <person name="Dong X."/>
            <person name="Zhang G."/>
        </authorList>
    </citation>
    <scope>NUCLEOTIDE SEQUENCE [LARGE SCALE GENOMIC DNA]</scope>
    <source>
        <strain evidence="1 2">WN007</strain>
    </source>
</reference>
<gene>
    <name evidence="1" type="ORF">CK240_10405</name>
</gene>
<dbReference type="InterPro" id="IPR010845">
    <property type="entry name" value="FlaF"/>
</dbReference>
<dbReference type="Proteomes" id="UP000218023">
    <property type="component" value="Unassembled WGS sequence"/>
</dbReference>
<keyword evidence="1" id="KW-0969">Cilium</keyword>
<evidence type="ECO:0000313" key="1">
    <source>
        <dbReference type="EMBL" id="PAU97163.1"/>
    </source>
</evidence>
<dbReference type="GO" id="GO:0044781">
    <property type="term" value="P:bacterial-type flagellum organization"/>
    <property type="evidence" value="ECO:0007669"/>
    <property type="project" value="InterPro"/>
</dbReference>
<keyword evidence="2" id="KW-1185">Reference proteome</keyword>
<evidence type="ECO:0000313" key="2">
    <source>
        <dbReference type="Proteomes" id="UP000218023"/>
    </source>
</evidence>
<dbReference type="EMBL" id="NSJZ01000007">
    <property type="protein sequence ID" value="PAU97163.1"/>
    <property type="molecule type" value="Genomic_DNA"/>
</dbReference>
<name>A0A2A2GJT7_9RHOB</name>
<keyword evidence="1" id="KW-0966">Cell projection</keyword>
<comment type="caution">
    <text evidence="1">The sequence shown here is derived from an EMBL/GenBank/DDBJ whole genome shotgun (WGS) entry which is preliminary data.</text>
</comment>
<sequence length="127" mass="13388">MWKGASVNAQLPNGYDAATSVEADPRRAEALILSKLAAGMIRASAPGNGFATLAAAVHDNRQFWRLASHDLAQDGNRLPAQLRAQLLSLAGFVERETGRVLAAGTTPAALIEINRALARGLFNQPAS</sequence>
<protein>
    <submittedName>
        <fullName evidence="1">Flagellar biosynthesis regulator FlhF</fullName>
    </submittedName>
</protein>
<proteinExistence type="predicted"/>
<keyword evidence="1" id="KW-0282">Flagellum</keyword>
<dbReference type="OrthoDB" id="9808944at2"/>
<dbReference type="Pfam" id="PF07309">
    <property type="entry name" value="FlaF"/>
    <property type="match status" value="1"/>
</dbReference>